<accession>A0AAN8U5B2</accession>
<evidence type="ECO:0000313" key="2">
    <source>
        <dbReference type="Proteomes" id="UP001371456"/>
    </source>
</evidence>
<dbReference type="AlphaFoldDB" id="A0AAN8U5B2"/>
<reference evidence="1 2" key="1">
    <citation type="submission" date="2024-02" db="EMBL/GenBank/DDBJ databases">
        <title>de novo genome assembly of Solanum bulbocastanum strain 11H21.</title>
        <authorList>
            <person name="Hosaka A.J."/>
        </authorList>
    </citation>
    <scope>NUCLEOTIDE SEQUENCE [LARGE SCALE GENOMIC DNA]</scope>
    <source>
        <tissue evidence="1">Young leaves</tissue>
    </source>
</reference>
<keyword evidence="2" id="KW-1185">Reference proteome</keyword>
<protein>
    <submittedName>
        <fullName evidence="1">Uncharacterized protein</fullName>
    </submittedName>
</protein>
<organism evidence="1 2">
    <name type="scientific">Solanum bulbocastanum</name>
    <name type="common">Wild potato</name>
    <dbReference type="NCBI Taxonomy" id="147425"/>
    <lineage>
        <taxon>Eukaryota</taxon>
        <taxon>Viridiplantae</taxon>
        <taxon>Streptophyta</taxon>
        <taxon>Embryophyta</taxon>
        <taxon>Tracheophyta</taxon>
        <taxon>Spermatophyta</taxon>
        <taxon>Magnoliopsida</taxon>
        <taxon>eudicotyledons</taxon>
        <taxon>Gunneridae</taxon>
        <taxon>Pentapetalae</taxon>
        <taxon>asterids</taxon>
        <taxon>lamiids</taxon>
        <taxon>Solanales</taxon>
        <taxon>Solanaceae</taxon>
        <taxon>Solanoideae</taxon>
        <taxon>Solaneae</taxon>
        <taxon>Solanum</taxon>
    </lineage>
</organism>
<dbReference type="Pfam" id="PF03321">
    <property type="entry name" value="GH3"/>
    <property type="match status" value="1"/>
</dbReference>
<evidence type="ECO:0000313" key="1">
    <source>
        <dbReference type="EMBL" id="KAK6805327.1"/>
    </source>
</evidence>
<gene>
    <name evidence="1" type="ORF">RDI58_003112</name>
</gene>
<comment type="caution">
    <text evidence="1">The sequence shown here is derived from an EMBL/GenBank/DDBJ whole genome shotgun (WGS) entry which is preliminary data.</text>
</comment>
<dbReference type="Proteomes" id="UP001371456">
    <property type="component" value="Unassembled WGS sequence"/>
</dbReference>
<proteinExistence type="predicted"/>
<name>A0AAN8U5B2_SOLBU</name>
<dbReference type="EMBL" id="JBANQN010000001">
    <property type="protein sequence ID" value="KAK6805327.1"/>
    <property type="molecule type" value="Genomic_DNA"/>
</dbReference>
<sequence length="122" mass="14295">MVDDYVLSSPLSPFACEKDAKILQFLEEITRIVDDVQQSVLDEILIRNSQIEYLSDRLTFKSNIWIVSYEDLHVKIQHTKYNPDPFSNHFFSSHLPITSKQIKESPVNEYLILFVFTDNLEV</sequence>